<dbReference type="PANTHER" id="PTHR13396:SF5">
    <property type="entry name" value="NEDD4 FAMILY INTERACTING PROTEIN"/>
    <property type="match status" value="1"/>
</dbReference>
<dbReference type="GO" id="GO:0005783">
    <property type="term" value="C:endoplasmic reticulum"/>
    <property type="evidence" value="ECO:0007669"/>
    <property type="project" value="TreeGrafter"/>
</dbReference>
<organism evidence="7 8">
    <name type="scientific">Chytriomyces confervae</name>
    <dbReference type="NCBI Taxonomy" id="246404"/>
    <lineage>
        <taxon>Eukaryota</taxon>
        <taxon>Fungi</taxon>
        <taxon>Fungi incertae sedis</taxon>
        <taxon>Chytridiomycota</taxon>
        <taxon>Chytridiomycota incertae sedis</taxon>
        <taxon>Chytridiomycetes</taxon>
        <taxon>Chytridiales</taxon>
        <taxon>Chytriomycetaceae</taxon>
        <taxon>Chytriomyces</taxon>
    </lineage>
</organism>
<proteinExistence type="predicted"/>
<evidence type="ECO:0000256" key="2">
    <source>
        <dbReference type="ARBA" id="ARBA00022692"/>
    </source>
</evidence>
<evidence type="ECO:0000313" key="8">
    <source>
        <dbReference type="Proteomes" id="UP000320333"/>
    </source>
</evidence>
<comment type="subcellular location">
    <subcellularLocation>
        <location evidence="1">Membrane</location>
        <topology evidence="1">Multi-pass membrane protein</topology>
    </subcellularLocation>
</comment>
<feature type="region of interest" description="Disordered" evidence="5">
    <location>
        <begin position="1"/>
        <end position="76"/>
    </location>
</feature>
<sequence length="271" mass="28952">MSHHHTYTATDSDPALDAEPETHAPPTGYFSGGYSAVLADPEPLQQAGSSSSSAPAPPPPASSVNEKSATTGEKGAMTDGVFSNLGVVAASFDGATSKSDPPMYREVFTDSVTIQENSDAVQPPHYMDAGVTVAGFMVEDGDVLVDGMPVGDFFAFFANLFVSMSFDFIGFMMTTMLATSHAARCGARSGLGITFMRYGMIVLDKDAEAEDITARYNPEDYDRVEQIAKHNDMIAYIMILFGAFLMMRANADYVKAVRVRNVMLAAAESNA</sequence>
<keyword evidence="8" id="KW-1185">Reference proteome</keyword>
<evidence type="ECO:0000256" key="1">
    <source>
        <dbReference type="ARBA" id="ARBA00004141"/>
    </source>
</evidence>
<feature type="transmembrane region" description="Helical" evidence="6">
    <location>
        <begin position="233"/>
        <end position="251"/>
    </location>
</feature>
<protein>
    <submittedName>
        <fullName evidence="7">Uncharacterized protein</fullName>
    </submittedName>
</protein>
<name>A0A507EQH9_9FUNG</name>
<dbReference type="Proteomes" id="UP000320333">
    <property type="component" value="Unassembled WGS sequence"/>
</dbReference>
<evidence type="ECO:0000256" key="6">
    <source>
        <dbReference type="SAM" id="Phobius"/>
    </source>
</evidence>
<accession>A0A507EQH9</accession>
<dbReference type="GO" id="GO:0030001">
    <property type="term" value="P:metal ion transport"/>
    <property type="evidence" value="ECO:0007669"/>
    <property type="project" value="InterPro"/>
</dbReference>
<dbReference type="Pfam" id="PF10176">
    <property type="entry name" value="NEDD4_Bsd2"/>
    <property type="match status" value="1"/>
</dbReference>
<evidence type="ECO:0000256" key="3">
    <source>
        <dbReference type="ARBA" id="ARBA00022989"/>
    </source>
</evidence>
<keyword evidence="4 6" id="KW-0472">Membrane</keyword>
<dbReference type="GO" id="GO:0005794">
    <property type="term" value="C:Golgi apparatus"/>
    <property type="evidence" value="ECO:0007669"/>
    <property type="project" value="TreeGrafter"/>
</dbReference>
<dbReference type="GO" id="GO:0048471">
    <property type="term" value="C:perinuclear region of cytoplasm"/>
    <property type="evidence" value="ECO:0007669"/>
    <property type="project" value="TreeGrafter"/>
</dbReference>
<comment type="caution">
    <text evidence="7">The sequence shown here is derived from an EMBL/GenBank/DDBJ whole genome shotgun (WGS) entry which is preliminary data.</text>
</comment>
<dbReference type="PANTHER" id="PTHR13396">
    <property type="entry name" value="NEDD4 FAMILY INTERACTING PROTEIN 1/2"/>
    <property type="match status" value="1"/>
</dbReference>
<dbReference type="GO" id="GO:0031398">
    <property type="term" value="P:positive regulation of protein ubiquitination"/>
    <property type="evidence" value="ECO:0007669"/>
    <property type="project" value="TreeGrafter"/>
</dbReference>
<dbReference type="EMBL" id="QEAP01000458">
    <property type="protein sequence ID" value="TPX66101.1"/>
    <property type="molecule type" value="Genomic_DNA"/>
</dbReference>
<evidence type="ECO:0000256" key="4">
    <source>
        <dbReference type="ARBA" id="ARBA00023136"/>
    </source>
</evidence>
<dbReference type="GO" id="GO:0016020">
    <property type="term" value="C:membrane"/>
    <property type="evidence" value="ECO:0007669"/>
    <property type="project" value="UniProtKB-SubCell"/>
</dbReference>
<dbReference type="AlphaFoldDB" id="A0A507EQH9"/>
<evidence type="ECO:0000313" key="7">
    <source>
        <dbReference type="EMBL" id="TPX66101.1"/>
    </source>
</evidence>
<dbReference type="GO" id="GO:0006511">
    <property type="term" value="P:ubiquitin-dependent protein catabolic process"/>
    <property type="evidence" value="ECO:0007669"/>
    <property type="project" value="TreeGrafter"/>
</dbReference>
<dbReference type="STRING" id="246404.A0A507EQH9"/>
<keyword evidence="2 6" id="KW-0812">Transmembrane</keyword>
<dbReference type="GO" id="GO:0007034">
    <property type="term" value="P:vacuolar transport"/>
    <property type="evidence" value="ECO:0007669"/>
    <property type="project" value="InterPro"/>
</dbReference>
<reference evidence="7 8" key="1">
    <citation type="journal article" date="2019" name="Sci. Rep.">
        <title>Comparative genomics of chytrid fungi reveal insights into the obligate biotrophic and pathogenic lifestyle of Synchytrium endobioticum.</title>
        <authorList>
            <person name="van de Vossenberg B.T.L.H."/>
            <person name="Warris S."/>
            <person name="Nguyen H.D.T."/>
            <person name="van Gent-Pelzer M.P.E."/>
            <person name="Joly D.L."/>
            <person name="van de Geest H.C."/>
            <person name="Bonants P.J.M."/>
            <person name="Smith D.S."/>
            <person name="Levesque C.A."/>
            <person name="van der Lee T.A.J."/>
        </authorList>
    </citation>
    <scope>NUCLEOTIDE SEQUENCE [LARGE SCALE GENOMIC DNA]</scope>
    <source>
        <strain evidence="7 8">CBS 675.73</strain>
    </source>
</reference>
<evidence type="ECO:0000256" key="5">
    <source>
        <dbReference type="SAM" id="MobiDB-lite"/>
    </source>
</evidence>
<dbReference type="OrthoDB" id="10003116at2759"/>
<gene>
    <name evidence="7" type="ORF">CcCBS67573_g07940</name>
</gene>
<keyword evidence="3 6" id="KW-1133">Transmembrane helix</keyword>
<dbReference type="InterPro" id="IPR019325">
    <property type="entry name" value="NEDD4/Bsd2"/>
</dbReference>